<sequence>MSKENKTKNVTSIAIKLNSIFVRKLFVKFLWIDIFLIVFLIVYWCIDNEINYYGNFIMNARRIFNFFPLENSNYTVIWDNGKVMVKDASSFLYMVQRVLGAIGIIEGLFVLKEIVFGTIKIRKTLKPLDEMAKTASRLSNMNFDEEKFQNLEEAISKISSVTSNERIYTGDSELHGLEDAINNLLERMRDSYRQQARFVSDASHELRTPISVIQGYANMLDRWGKNDESVLNESIAAIKSEAENMKNLVEQLLFLARGINGTTQIDYKEFLLNDMINEVLEESKMIDEKHVYRYDNSEKIIVYGDFGLLKQAVRILIENAVKYTEENEVITLKTGKNEKGESYISVQDNGIGMGEEDIPHIFERFFRADTARVRKNGGTGLGLSIAKWIIDGHKGYFSVLSRKGIGTRITIFLPKN</sequence>
<dbReference type="FunFam" id="1.10.287.130:FF:000001">
    <property type="entry name" value="Two-component sensor histidine kinase"/>
    <property type="match status" value="1"/>
</dbReference>
<dbReference type="Gene3D" id="1.10.287.130">
    <property type="match status" value="1"/>
</dbReference>
<feature type="domain" description="Histidine kinase" evidence="10">
    <location>
        <begin position="201"/>
        <end position="416"/>
    </location>
</feature>
<dbReference type="SUPFAM" id="SSF55874">
    <property type="entry name" value="ATPase domain of HSP90 chaperone/DNA topoisomerase II/histidine kinase"/>
    <property type="match status" value="1"/>
</dbReference>
<keyword evidence="5" id="KW-0808">Transferase</keyword>
<evidence type="ECO:0000256" key="5">
    <source>
        <dbReference type="ARBA" id="ARBA00022679"/>
    </source>
</evidence>
<keyword evidence="8 9" id="KW-0472">Membrane</keyword>
<evidence type="ECO:0000256" key="4">
    <source>
        <dbReference type="ARBA" id="ARBA00022553"/>
    </source>
</evidence>
<dbReference type="FunFam" id="3.30.565.10:FF:000006">
    <property type="entry name" value="Sensor histidine kinase WalK"/>
    <property type="match status" value="1"/>
</dbReference>
<keyword evidence="7" id="KW-0902">Two-component regulatory system</keyword>
<evidence type="ECO:0000313" key="11">
    <source>
        <dbReference type="EMBL" id="AGF56719.1"/>
    </source>
</evidence>
<dbReference type="PRINTS" id="PR00344">
    <property type="entry name" value="BCTRLSENSOR"/>
</dbReference>
<dbReference type="AlphaFoldDB" id="M1MFM5"/>
<dbReference type="HOGENOM" id="CLU_000445_89_39_9"/>
<evidence type="ECO:0000259" key="10">
    <source>
        <dbReference type="PROSITE" id="PS50109"/>
    </source>
</evidence>
<dbReference type="InterPro" id="IPR036097">
    <property type="entry name" value="HisK_dim/P_sf"/>
</dbReference>
<evidence type="ECO:0000256" key="3">
    <source>
        <dbReference type="ARBA" id="ARBA00012438"/>
    </source>
</evidence>
<organism evidence="11 12">
    <name type="scientific">Clostridium saccharoperbutylacetonicum N1-4(HMT)</name>
    <dbReference type="NCBI Taxonomy" id="931276"/>
    <lineage>
        <taxon>Bacteria</taxon>
        <taxon>Bacillati</taxon>
        <taxon>Bacillota</taxon>
        <taxon>Clostridia</taxon>
        <taxon>Eubacteriales</taxon>
        <taxon>Clostridiaceae</taxon>
        <taxon>Clostridium</taxon>
    </lineage>
</organism>
<dbReference type="InterPro" id="IPR036890">
    <property type="entry name" value="HATPase_C_sf"/>
</dbReference>
<dbReference type="STRING" id="36745.CLSAP_26930"/>
<dbReference type="GO" id="GO:0005886">
    <property type="term" value="C:plasma membrane"/>
    <property type="evidence" value="ECO:0007669"/>
    <property type="project" value="TreeGrafter"/>
</dbReference>
<dbReference type="InterPro" id="IPR003661">
    <property type="entry name" value="HisK_dim/P_dom"/>
</dbReference>
<dbReference type="EC" id="2.7.13.3" evidence="3"/>
<evidence type="ECO:0000256" key="9">
    <source>
        <dbReference type="SAM" id="Phobius"/>
    </source>
</evidence>
<dbReference type="InterPro" id="IPR050351">
    <property type="entry name" value="BphY/WalK/GraS-like"/>
</dbReference>
<evidence type="ECO:0000256" key="2">
    <source>
        <dbReference type="ARBA" id="ARBA00004370"/>
    </source>
</evidence>
<dbReference type="CDD" id="cd00082">
    <property type="entry name" value="HisKA"/>
    <property type="match status" value="1"/>
</dbReference>
<dbReference type="Gene3D" id="3.30.565.10">
    <property type="entry name" value="Histidine kinase-like ATPase, C-terminal domain"/>
    <property type="match status" value="1"/>
</dbReference>
<reference evidence="11 12" key="1">
    <citation type="submission" date="2013-02" db="EMBL/GenBank/DDBJ databases">
        <title>Genome sequence of Clostridium saccharoperbutylacetonicum N1-4(HMT).</title>
        <authorList>
            <person name="Poehlein A."/>
            <person name="Daniel R."/>
        </authorList>
    </citation>
    <scope>NUCLEOTIDE SEQUENCE [LARGE SCALE GENOMIC DNA]</scope>
    <source>
        <strain evidence="12">N1-4(HMT)</strain>
    </source>
</reference>
<dbReference type="PANTHER" id="PTHR45453:SF1">
    <property type="entry name" value="PHOSPHATE REGULON SENSOR PROTEIN PHOR"/>
    <property type="match status" value="1"/>
</dbReference>
<dbReference type="InterPro" id="IPR004358">
    <property type="entry name" value="Sig_transdc_His_kin-like_C"/>
</dbReference>
<dbReference type="OrthoDB" id="9786919at2"/>
<dbReference type="GO" id="GO:0016036">
    <property type="term" value="P:cellular response to phosphate starvation"/>
    <property type="evidence" value="ECO:0007669"/>
    <property type="project" value="TreeGrafter"/>
</dbReference>
<dbReference type="RefSeq" id="WP_015393038.1">
    <property type="nucleotide sequence ID" value="NC_020291.1"/>
</dbReference>
<accession>M1MFM5</accession>
<evidence type="ECO:0000256" key="6">
    <source>
        <dbReference type="ARBA" id="ARBA00022777"/>
    </source>
</evidence>
<keyword evidence="6 11" id="KW-0418">Kinase</keyword>
<evidence type="ECO:0000313" key="12">
    <source>
        <dbReference type="Proteomes" id="UP000011728"/>
    </source>
</evidence>
<dbReference type="SUPFAM" id="SSF47384">
    <property type="entry name" value="Homodimeric domain of signal transducing histidine kinase"/>
    <property type="match status" value="1"/>
</dbReference>
<gene>
    <name evidence="11" type="ORF">Cspa_c29580</name>
</gene>
<dbReference type="SMART" id="SM00387">
    <property type="entry name" value="HATPase_c"/>
    <property type="match status" value="1"/>
</dbReference>
<protein>
    <recommendedName>
        <fullName evidence="3">histidine kinase</fullName>
        <ecNumber evidence="3">2.7.13.3</ecNumber>
    </recommendedName>
</protein>
<keyword evidence="12" id="KW-1185">Reference proteome</keyword>
<keyword evidence="9" id="KW-1133">Transmembrane helix</keyword>
<dbReference type="PANTHER" id="PTHR45453">
    <property type="entry name" value="PHOSPHATE REGULON SENSOR PROTEIN PHOR"/>
    <property type="match status" value="1"/>
</dbReference>
<dbReference type="Proteomes" id="UP000011728">
    <property type="component" value="Chromosome"/>
</dbReference>
<comment type="catalytic activity">
    <reaction evidence="1">
        <text>ATP + protein L-histidine = ADP + protein N-phospho-L-histidine.</text>
        <dbReference type="EC" id="2.7.13.3"/>
    </reaction>
</comment>
<dbReference type="Pfam" id="PF02518">
    <property type="entry name" value="HATPase_c"/>
    <property type="match status" value="1"/>
</dbReference>
<feature type="transmembrane region" description="Helical" evidence="9">
    <location>
        <begin position="91"/>
        <end position="111"/>
    </location>
</feature>
<dbReference type="Pfam" id="PF00512">
    <property type="entry name" value="HisKA"/>
    <property type="match status" value="1"/>
</dbReference>
<dbReference type="GO" id="GO:0004721">
    <property type="term" value="F:phosphoprotein phosphatase activity"/>
    <property type="evidence" value="ECO:0007669"/>
    <property type="project" value="TreeGrafter"/>
</dbReference>
<dbReference type="InterPro" id="IPR003594">
    <property type="entry name" value="HATPase_dom"/>
</dbReference>
<proteinExistence type="predicted"/>
<evidence type="ECO:0000256" key="7">
    <source>
        <dbReference type="ARBA" id="ARBA00023012"/>
    </source>
</evidence>
<dbReference type="CDD" id="cd00075">
    <property type="entry name" value="HATPase"/>
    <property type="match status" value="1"/>
</dbReference>
<dbReference type="SMART" id="SM00388">
    <property type="entry name" value="HisKA"/>
    <property type="match status" value="1"/>
</dbReference>
<keyword evidence="9" id="KW-0812">Transmembrane</keyword>
<dbReference type="InterPro" id="IPR005467">
    <property type="entry name" value="His_kinase_dom"/>
</dbReference>
<dbReference type="PATRIC" id="fig|931276.5.peg.2973"/>
<comment type="subcellular location">
    <subcellularLocation>
        <location evidence="2">Membrane</location>
    </subcellularLocation>
</comment>
<dbReference type="PROSITE" id="PS50109">
    <property type="entry name" value="HIS_KIN"/>
    <property type="match status" value="1"/>
</dbReference>
<dbReference type="KEGG" id="csr:Cspa_c29580"/>
<evidence type="ECO:0000256" key="1">
    <source>
        <dbReference type="ARBA" id="ARBA00000085"/>
    </source>
</evidence>
<dbReference type="GO" id="GO:0000155">
    <property type="term" value="F:phosphorelay sensor kinase activity"/>
    <property type="evidence" value="ECO:0007669"/>
    <property type="project" value="InterPro"/>
</dbReference>
<name>M1MFM5_9CLOT</name>
<evidence type="ECO:0000256" key="8">
    <source>
        <dbReference type="ARBA" id="ARBA00023136"/>
    </source>
</evidence>
<keyword evidence="4" id="KW-0597">Phosphoprotein</keyword>
<dbReference type="eggNOG" id="COG5002">
    <property type="taxonomic scope" value="Bacteria"/>
</dbReference>
<feature type="transmembrane region" description="Helical" evidence="9">
    <location>
        <begin position="25"/>
        <end position="46"/>
    </location>
</feature>
<dbReference type="EMBL" id="CP004121">
    <property type="protein sequence ID" value="AGF56719.1"/>
    <property type="molecule type" value="Genomic_DNA"/>
</dbReference>